<dbReference type="InterPro" id="IPR002401">
    <property type="entry name" value="Cyt_P450_E_grp-I"/>
</dbReference>
<dbReference type="PRINTS" id="PR00463">
    <property type="entry name" value="EP450I"/>
</dbReference>
<feature type="non-terminal residue" evidence="9">
    <location>
        <position position="1"/>
    </location>
</feature>
<dbReference type="GO" id="GO:0016705">
    <property type="term" value="F:oxidoreductase activity, acting on paired donors, with incorporation or reduction of molecular oxygen"/>
    <property type="evidence" value="ECO:0007669"/>
    <property type="project" value="InterPro"/>
</dbReference>
<keyword evidence="6 8" id="KW-0408">Iron</keyword>
<dbReference type="InterPro" id="IPR001128">
    <property type="entry name" value="Cyt_P450"/>
</dbReference>
<evidence type="ECO:0000313" key="9">
    <source>
        <dbReference type="EMBL" id="KAF2030376.1"/>
    </source>
</evidence>
<dbReference type="SUPFAM" id="SSF48264">
    <property type="entry name" value="Cytochrome P450"/>
    <property type="match status" value="1"/>
</dbReference>
<sequence length="495" mass="56136">PGPPTHPILGHLISIGKVAMKIPQRAHPHTLAAYMMREYDLPPVFFMDTRPVSSLNLIVADPSDSPEIGRQISESGLKKHPSLGEVIEPLAGKMNMLSTDGVFWKKWRSIFNPGFSIQQVVSQVPAIVECGQSFIKLLDEHAKADRVFRLEEETTKITIDVIGKVVCDHDFRTLSSDNEFMTTMRKTLSWMPDMQSINPFHTRHPLRPIYWWYYKKKMDKYIGKVLDERFAGREAKPAKKARTKTGIDLALQEYFKENGQDVDSENVTMDAEFRKAAIDNLLILLFAGHDTTASTLCYCYHILSKHPDKLARLRQELDSVFGVGKPAGDQLKATPYLVNQLDYTLAVIKEILRLWPPASGVRIGRKGFFIKDPVSGELIDTDGLLIWTVSMAMHRDKRIWGADVDDFKPERFLPENASKLPADAWRPFEKGPRNCIGQELALIEMKVVLAMTVREFDFKAAKGPMEVYGERMHQILLAAAKPSEGMPARVYKREV</sequence>
<feature type="binding site" description="axial binding residue" evidence="8">
    <location>
        <position position="435"/>
    </location>
    <ligand>
        <name>heme</name>
        <dbReference type="ChEBI" id="CHEBI:30413"/>
    </ligand>
    <ligandPart>
        <name>Fe</name>
        <dbReference type="ChEBI" id="CHEBI:18248"/>
    </ligandPart>
</feature>
<protein>
    <submittedName>
        <fullName evidence="9">Cytochrome P450</fullName>
    </submittedName>
</protein>
<evidence type="ECO:0000256" key="6">
    <source>
        <dbReference type="ARBA" id="ARBA00023004"/>
    </source>
</evidence>
<evidence type="ECO:0000256" key="8">
    <source>
        <dbReference type="PIRSR" id="PIRSR602401-1"/>
    </source>
</evidence>
<dbReference type="PANTHER" id="PTHR24305">
    <property type="entry name" value="CYTOCHROME P450"/>
    <property type="match status" value="1"/>
</dbReference>
<dbReference type="Gene3D" id="1.10.630.10">
    <property type="entry name" value="Cytochrome P450"/>
    <property type="match status" value="1"/>
</dbReference>
<name>A0A9P4LKH2_9PLEO</name>
<comment type="pathway">
    <text evidence="2">Secondary metabolite biosynthesis.</text>
</comment>
<dbReference type="OrthoDB" id="10029320at2759"/>
<keyword evidence="3 8" id="KW-0349">Heme</keyword>
<keyword evidence="10" id="KW-1185">Reference proteome</keyword>
<comment type="cofactor">
    <cofactor evidence="1 8">
        <name>heme</name>
        <dbReference type="ChEBI" id="CHEBI:30413"/>
    </cofactor>
</comment>
<keyword evidence="7" id="KW-0503">Monooxygenase</keyword>
<reference evidence="9" key="1">
    <citation type="journal article" date="2020" name="Stud. Mycol.">
        <title>101 Dothideomycetes genomes: a test case for predicting lifestyles and emergence of pathogens.</title>
        <authorList>
            <person name="Haridas S."/>
            <person name="Albert R."/>
            <person name="Binder M."/>
            <person name="Bloem J."/>
            <person name="Labutti K."/>
            <person name="Salamov A."/>
            <person name="Andreopoulos B."/>
            <person name="Baker S."/>
            <person name="Barry K."/>
            <person name="Bills G."/>
            <person name="Bluhm B."/>
            <person name="Cannon C."/>
            <person name="Castanera R."/>
            <person name="Culley D."/>
            <person name="Daum C."/>
            <person name="Ezra D."/>
            <person name="Gonzalez J."/>
            <person name="Henrissat B."/>
            <person name="Kuo A."/>
            <person name="Liang C."/>
            <person name="Lipzen A."/>
            <person name="Lutzoni F."/>
            <person name="Magnuson J."/>
            <person name="Mondo S."/>
            <person name="Nolan M."/>
            <person name="Ohm R."/>
            <person name="Pangilinan J."/>
            <person name="Park H.-J."/>
            <person name="Ramirez L."/>
            <person name="Alfaro M."/>
            <person name="Sun H."/>
            <person name="Tritt A."/>
            <person name="Yoshinaga Y."/>
            <person name="Zwiers L.-H."/>
            <person name="Turgeon B."/>
            <person name="Goodwin S."/>
            <person name="Spatafora J."/>
            <person name="Crous P."/>
            <person name="Grigoriev I."/>
        </authorList>
    </citation>
    <scope>NUCLEOTIDE SEQUENCE</scope>
    <source>
        <strain evidence="9">CBS 110217</strain>
    </source>
</reference>
<dbReference type="GO" id="GO:0004497">
    <property type="term" value="F:monooxygenase activity"/>
    <property type="evidence" value="ECO:0007669"/>
    <property type="project" value="UniProtKB-KW"/>
</dbReference>
<evidence type="ECO:0000313" key="10">
    <source>
        <dbReference type="Proteomes" id="UP000799777"/>
    </source>
</evidence>
<organism evidence="9 10">
    <name type="scientific">Setomelanomma holmii</name>
    <dbReference type="NCBI Taxonomy" id="210430"/>
    <lineage>
        <taxon>Eukaryota</taxon>
        <taxon>Fungi</taxon>
        <taxon>Dikarya</taxon>
        <taxon>Ascomycota</taxon>
        <taxon>Pezizomycotina</taxon>
        <taxon>Dothideomycetes</taxon>
        <taxon>Pleosporomycetidae</taxon>
        <taxon>Pleosporales</taxon>
        <taxon>Pleosporineae</taxon>
        <taxon>Phaeosphaeriaceae</taxon>
        <taxon>Setomelanomma</taxon>
    </lineage>
</organism>
<dbReference type="PRINTS" id="PR00385">
    <property type="entry name" value="P450"/>
</dbReference>
<keyword evidence="5" id="KW-0560">Oxidoreductase</keyword>
<gene>
    <name evidence="9" type="ORF">EK21DRAFT_65716</name>
</gene>
<evidence type="ECO:0000256" key="3">
    <source>
        <dbReference type="ARBA" id="ARBA00022617"/>
    </source>
</evidence>
<evidence type="ECO:0000256" key="5">
    <source>
        <dbReference type="ARBA" id="ARBA00023002"/>
    </source>
</evidence>
<evidence type="ECO:0000256" key="2">
    <source>
        <dbReference type="ARBA" id="ARBA00005179"/>
    </source>
</evidence>
<evidence type="ECO:0000256" key="7">
    <source>
        <dbReference type="ARBA" id="ARBA00023033"/>
    </source>
</evidence>
<evidence type="ECO:0000256" key="4">
    <source>
        <dbReference type="ARBA" id="ARBA00022723"/>
    </source>
</evidence>
<dbReference type="Proteomes" id="UP000799777">
    <property type="component" value="Unassembled WGS sequence"/>
</dbReference>
<dbReference type="Pfam" id="PF00067">
    <property type="entry name" value="p450"/>
    <property type="match status" value="1"/>
</dbReference>
<dbReference type="CDD" id="cd11051">
    <property type="entry name" value="CYP59-like"/>
    <property type="match status" value="1"/>
</dbReference>
<keyword evidence="4 8" id="KW-0479">Metal-binding</keyword>
<dbReference type="EMBL" id="ML978191">
    <property type="protein sequence ID" value="KAF2030376.1"/>
    <property type="molecule type" value="Genomic_DNA"/>
</dbReference>
<evidence type="ECO:0000256" key="1">
    <source>
        <dbReference type="ARBA" id="ARBA00001971"/>
    </source>
</evidence>
<dbReference type="GO" id="GO:0020037">
    <property type="term" value="F:heme binding"/>
    <property type="evidence" value="ECO:0007669"/>
    <property type="project" value="InterPro"/>
</dbReference>
<accession>A0A9P4LKH2</accession>
<dbReference type="GO" id="GO:0005506">
    <property type="term" value="F:iron ion binding"/>
    <property type="evidence" value="ECO:0007669"/>
    <property type="project" value="InterPro"/>
</dbReference>
<dbReference type="InterPro" id="IPR050121">
    <property type="entry name" value="Cytochrome_P450_monoxygenase"/>
</dbReference>
<comment type="caution">
    <text evidence="9">The sequence shown here is derived from an EMBL/GenBank/DDBJ whole genome shotgun (WGS) entry which is preliminary data.</text>
</comment>
<dbReference type="InterPro" id="IPR036396">
    <property type="entry name" value="Cyt_P450_sf"/>
</dbReference>
<dbReference type="AlphaFoldDB" id="A0A9P4LKH2"/>
<dbReference type="PANTHER" id="PTHR24305:SF107">
    <property type="entry name" value="P450, PUTATIVE (EUROFUNG)-RELATED"/>
    <property type="match status" value="1"/>
</dbReference>
<proteinExistence type="predicted"/>